<protein>
    <submittedName>
        <fullName evidence="2">Os01g0756900 protein</fullName>
    </submittedName>
</protein>
<reference evidence="2 3" key="2">
    <citation type="journal article" date="2013" name="Plant Cell Physiol.">
        <title>Rice Annotation Project Database (RAP-DB): an integrative and interactive database for rice genomics.</title>
        <authorList>
            <person name="Sakai H."/>
            <person name="Lee S.S."/>
            <person name="Tanaka T."/>
            <person name="Numa H."/>
            <person name="Kim J."/>
            <person name="Kawahara Y."/>
            <person name="Wakimoto H."/>
            <person name="Yang C.C."/>
            <person name="Iwamoto M."/>
            <person name="Abe T."/>
            <person name="Yamada Y."/>
            <person name="Muto A."/>
            <person name="Inokuchi H."/>
            <person name="Ikemura T."/>
            <person name="Matsumoto T."/>
            <person name="Sasaki T."/>
            <person name="Itoh T."/>
        </authorList>
    </citation>
    <scope>NUCLEOTIDE SEQUENCE [LARGE SCALE GENOMIC DNA]</scope>
    <source>
        <strain evidence="3">cv. Nipponbare</strain>
    </source>
</reference>
<dbReference type="AlphaFoldDB" id="A0A0P0V8E1"/>
<accession>A0A0P0V8E1</accession>
<keyword evidence="1" id="KW-0812">Transmembrane</keyword>
<dbReference type="PaxDb" id="39947-A0A0P0V8E1"/>
<keyword evidence="3" id="KW-1185">Reference proteome</keyword>
<dbReference type="SMR" id="A0A0P0V8E1"/>
<dbReference type="InParanoid" id="A0A0P0V8E1"/>
<evidence type="ECO:0000313" key="2">
    <source>
        <dbReference type="EMBL" id="BAS74412.1"/>
    </source>
</evidence>
<dbReference type="EMBL" id="AP014957">
    <property type="protein sequence ID" value="BAS74412.1"/>
    <property type="molecule type" value="Genomic_DNA"/>
</dbReference>
<dbReference type="Gramene" id="Os01t0756900-01">
    <property type="protein sequence ID" value="Os01t0756900-01"/>
    <property type="gene ID" value="Os01g0756900"/>
</dbReference>
<organism evidence="2 3">
    <name type="scientific">Oryza sativa subsp. japonica</name>
    <name type="common">Rice</name>
    <dbReference type="NCBI Taxonomy" id="39947"/>
    <lineage>
        <taxon>Eukaryota</taxon>
        <taxon>Viridiplantae</taxon>
        <taxon>Streptophyta</taxon>
        <taxon>Embryophyta</taxon>
        <taxon>Tracheophyta</taxon>
        <taxon>Spermatophyta</taxon>
        <taxon>Magnoliopsida</taxon>
        <taxon>Liliopsida</taxon>
        <taxon>Poales</taxon>
        <taxon>Poaceae</taxon>
        <taxon>BOP clade</taxon>
        <taxon>Oryzoideae</taxon>
        <taxon>Oryzeae</taxon>
        <taxon>Oryzinae</taxon>
        <taxon>Oryza</taxon>
        <taxon>Oryza sativa</taxon>
    </lineage>
</organism>
<proteinExistence type="predicted"/>
<dbReference type="FunCoup" id="A0A0P0V8E1">
    <property type="interactions" value="9"/>
</dbReference>
<evidence type="ECO:0000256" key="1">
    <source>
        <dbReference type="SAM" id="Phobius"/>
    </source>
</evidence>
<sequence length="126" mass="12883">ALQFPHLHAHTNTTERVQRRPARSFSQVTAASASCSSLLFPLLIVSRATHPRFVISMAASTKALALLFAVLVALVAATAAVRVLEEEAVELGGLAPAPAPANAAGAVAPGAWAVAAVVSLLAFLAH</sequence>
<keyword evidence="1" id="KW-0472">Membrane</keyword>
<name>A0A0P0V8E1_ORYSJ</name>
<feature type="transmembrane region" description="Helical" evidence="1">
    <location>
        <begin position="64"/>
        <end position="84"/>
    </location>
</feature>
<gene>
    <name evidence="2" type="ordered locus">Os01g0756900</name>
    <name evidence="2" type="ORF">OSNPB_010756900</name>
</gene>
<reference evidence="3" key="1">
    <citation type="journal article" date="2005" name="Nature">
        <title>The map-based sequence of the rice genome.</title>
        <authorList>
            <consortium name="International rice genome sequencing project (IRGSP)"/>
            <person name="Matsumoto T."/>
            <person name="Wu J."/>
            <person name="Kanamori H."/>
            <person name="Katayose Y."/>
            <person name="Fujisawa M."/>
            <person name="Namiki N."/>
            <person name="Mizuno H."/>
            <person name="Yamamoto K."/>
            <person name="Antonio B.A."/>
            <person name="Baba T."/>
            <person name="Sakata K."/>
            <person name="Nagamura Y."/>
            <person name="Aoki H."/>
            <person name="Arikawa K."/>
            <person name="Arita K."/>
            <person name="Bito T."/>
            <person name="Chiden Y."/>
            <person name="Fujitsuka N."/>
            <person name="Fukunaka R."/>
            <person name="Hamada M."/>
            <person name="Harada C."/>
            <person name="Hayashi A."/>
            <person name="Hijishita S."/>
            <person name="Honda M."/>
            <person name="Hosokawa S."/>
            <person name="Ichikawa Y."/>
            <person name="Idonuma A."/>
            <person name="Iijima M."/>
            <person name="Ikeda M."/>
            <person name="Ikeno M."/>
            <person name="Ito K."/>
            <person name="Ito S."/>
            <person name="Ito T."/>
            <person name="Ito Y."/>
            <person name="Ito Y."/>
            <person name="Iwabuchi A."/>
            <person name="Kamiya K."/>
            <person name="Karasawa W."/>
            <person name="Kurita K."/>
            <person name="Katagiri S."/>
            <person name="Kikuta A."/>
            <person name="Kobayashi H."/>
            <person name="Kobayashi N."/>
            <person name="Machita K."/>
            <person name="Maehara T."/>
            <person name="Masukawa M."/>
            <person name="Mizubayashi T."/>
            <person name="Mukai Y."/>
            <person name="Nagasaki H."/>
            <person name="Nagata Y."/>
            <person name="Naito S."/>
            <person name="Nakashima M."/>
            <person name="Nakama Y."/>
            <person name="Nakamichi Y."/>
            <person name="Nakamura M."/>
            <person name="Meguro A."/>
            <person name="Negishi M."/>
            <person name="Ohta I."/>
            <person name="Ohta T."/>
            <person name="Okamoto M."/>
            <person name="Ono N."/>
            <person name="Saji S."/>
            <person name="Sakaguchi M."/>
            <person name="Sakai K."/>
            <person name="Shibata M."/>
            <person name="Shimokawa T."/>
            <person name="Song J."/>
            <person name="Takazaki Y."/>
            <person name="Terasawa K."/>
            <person name="Tsugane M."/>
            <person name="Tsuji K."/>
            <person name="Ueda S."/>
            <person name="Waki K."/>
            <person name="Yamagata H."/>
            <person name="Yamamoto M."/>
            <person name="Yamamoto S."/>
            <person name="Yamane H."/>
            <person name="Yoshiki S."/>
            <person name="Yoshihara R."/>
            <person name="Yukawa K."/>
            <person name="Zhong H."/>
            <person name="Yano M."/>
            <person name="Yuan Q."/>
            <person name="Ouyang S."/>
            <person name="Liu J."/>
            <person name="Jones K.M."/>
            <person name="Gansberger K."/>
            <person name="Moffat K."/>
            <person name="Hill J."/>
            <person name="Bera J."/>
            <person name="Fadrosh D."/>
            <person name="Jin S."/>
            <person name="Johri S."/>
            <person name="Kim M."/>
            <person name="Overton L."/>
            <person name="Reardon M."/>
            <person name="Tsitrin T."/>
            <person name="Vuong H."/>
            <person name="Weaver B."/>
            <person name="Ciecko A."/>
            <person name="Tallon L."/>
            <person name="Jackson J."/>
            <person name="Pai G."/>
            <person name="Aken S.V."/>
            <person name="Utterback T."/>
            <person name="Reidmuller S."/>
            <person name="Feldblyum T."/>
            <person name="Hsiao J."/>
            <person name="Zismann V."/>
            <person name="Iobst S."/>
            <person name="de Vazeille A.R."/>
            <person name="Buell C.R."/>
            <person name="Ying K."/>
            <person name="Li Y."/>
            <person name="Lu T."/>
            <person name="Huang Y."/>
            <person name="Zhao Q."/>
            <person name="Feng Q."/>
            <person name="Zhang L."/>
            <person name="Zhu J."/>
            <person name="Weng Q."/>
            <person name="Mu J."/>
            <person name="Lu Y."/>
            <person name="Fan D."/>
            <person name="Liu Y."/>
            <person name="Guan J."/>
            <person name="Zhang Y."/>
            <person name="Yu S."/>
            <person name="Liu X."/>
            <person name="Zhang Y."/>
            <person name="Hong G."/>
            <person name="Han B."/>
            <person name="Choisne N."/>
            <person name="Demange N."/>
            <person name="Orjeda G."/>
            <person name="Samain S."/>
            <person name="Cattolico L."/>
            <person name="Pelletier E."/>
            <person name="Couloux A."/>
            <person name="Segurens B."/>
            <person name="Wincker P."/>
            <person name="D'Hont A."/>
            <person name="Scarpelli C."/>
            <person name="Weissenbach J."/>
            <person name="Salanoubat M."/>
            <person name="Quetier F."/>
            <person name="Yu Y."/>
            <person name="Kim H.R."/>
            <person name="Rambo T."/>
            <person name="Currie J."/>
            <person name="Collura K."/>
            <person name="Luo M."/>
            <person name="Yang T."/>
            <person name="Ammiraju J.S.S."/>
            <person name="Engler F."/>
            <person name="Soderlund C."/>
            <person name="Wing R.A."/>
            <person name="Palmer L.E."/>
            <person name="de la Bastide M."/>
            <person name="Spiegel L."/>
            <person name="Nascimento L."/>
            <person name="Zutavern T."/>
            <person name="O'Shaughnessy A."/>
            <person name="Dike S."/>
            <person name="Dedhia N."/>
            <person name="Preston R."/>
            <person name="Balija V."/>
            <person name="McCombie W.R."/>
            <person name="Chow T."/>
            <person name="Chen H."/>
            <person name="Chung M."/>
            <person name="Chen C."/>
            <person name="Shaw J."/>
            <person name="Wu H."/>
            <person name="Hsiao K."/>
            <person name="Chao Y."/>
            <person name="Chu M."/>
            <person name="Cheng C."/>
            <person name="Hour A."/>
            <person name="Lee P."/>
            <person name="Lin S."/>
            <person name="Lin Y."/>
            <person name="Liou J."/>
            <person name="Liu S."/>
            <person name="Hsing Y."/>
            <person name="Raghuvanshi S."/>
            <person name="Mohanty A."/>
            <person name="Bharti A.K."/>
            <person name="Gaur A."/>
            <person name="Gupta V."/>
            <person name="Kumar D."/>
            <person name="Ravi V."/>
            <person name="Vij S."/>
            <person name="Kapur A."/>
            <person name="Khurana P."/>
            <person name="Khurana P."/>
            <person name="Khurana J.P."/>
            <person name="Tyagi A.K."/>
            <person name="Gaikwad K."/>
            <person name="Singh A."/>
            <person name="Dalal V."/>
            <person name="Srivastava S."/>
            <person name="Dixit A."/>
            <person name="Pal A.K."/>
            <person name="Ghazi I.A."/>
            <person name="Yadav M."/>
            <person name="Pandit A."/>
            <person name="Bhargava A."/>
            <person name="Sureshbabu K."/>
            <person name="Batra K."/>
            <person name="Sharma T.R."/>
            <person name="Mohapatra T."/>
            <person name="Singh N.K."/>
            <person name="Messing J."/>
            <person name="Nelson A.B."/>
            <person name="Fuks G."/>
            <person name="Kavchok S."/>
            <person name="Keizer G."/>
            <person name="Linton E."/>
            <person name="Llaca V."/>
            <person name="Song R."/>
            <person name="Tanyolac B."/>
            <person name="Young S."/>
            <person name="Ho-Il K."/>
            <person name="Hahn J.H."/>
            <person name="Sangsakoo G."/>
            <person name="Vanavichit A."/>
            <person name="de Mattos Luiz.A.T."/>
            <person name="Zimmer P.D."/>
            <person name="Malone G."/>
            <person name="Dellagostin O."/>
            <person name="de Oliveira A.C."/>
            <person name="Bevan M."/>
            <person name="Bancroft I."/>
            <person name="Minx P."/>
            <person name="Cordum H."/>
            <person name="Wilson R."/>
            <person name="Cheng Z."/>
            <person name="Jin W."/>
            <person name="Jiang J."/>
            <person name="Leong S.A."/>
            <person name="Iwama H."/>
            <person name="Gojobori T."/>
            <person name="Itoh T."/>
            <person name="Niimura Y."/>
            <person name="Fujii Y."/>
            <person name="Habara T."/>
            <person name="Sakai H."/>
            <person name="Sato Y."/>
            <person name="Wilson G."/>
            <person name="Kumar K."/>
            <person name="McCouch S."/>
            <person name="Juretic N."/>
            <person name="Hoen D."/>
            <person name="Wright S."/>
            <person name="Bruskiewich R."/>
            <person name="Bureau T."/>
            <person name="Miyao A."/>
            <person name="Hirochika H."/>
            <person name="Nishikawa T."/>
            <person name="Kadowaki K."/>
            <person name="Sugiura M."/>
            <person name="Burr B."/>
            <person name="Sasaki T."/>
        </authorList>
    </citation>
    <scope>NUCLEOTIDE SEQUENCE [LARGE SCALE GENOMIC DNA]</scope>
    <source>
        <strain evidence="3">cv. Nipponbare</strain>
    </source>
</reference>
<keyword evidence="1" id="KW-1133">Transmembrane helix</keyword>
<reference evidence="2 3" key="3">
    <citation type="journal article" date="2013" name="Rice">
        <title>Improvement of the Oryza sativa Nipponbare reference genome using next generation sequence and optical map data.</title>
        <authorList>
            <person name="Kawahara Y."/>
            <person name="de la Bastide M."/>
            <person name="Hamilton J.P."/>
            <person name="Kanamori H."/>
            <person name="McCombie W.R."/>
            <person name="Ouyang S."/>
            <person name="Schwartz D.C."/>
            <person name="Tanaka T."/>
            <person name="Wu J."/>
            <person name="Zhou S."/>
            <person name="Childs K.L."/>
            <person name="Davidson R.M."/>
            <person name="Lin H."/>
            <person name="Quesada-Ocampo L."/>
            <person name="Vaillancourt B."/>
            <person name="Sakai H."/>
            <person name="Lee S.S."/>
            <person name="Kim J."/>
            <person name="Numa H."/>
            <person name="Itoh T."/>
            <person name="Buell C.R."/>
            <person name="Matsumoto T."/>
        </authorList>
    </citation>
    <scope>NUCLEOTIDE SEQUENCE [LARGE SCALE GENOMIC DNA]</scope>
    <source>
        <strain evidence="3">cv. Nipponbare</strain>
    </source>
</reference>
<feature type="non-terminal residue" evidence="2">
    <location>
        <position position="1"/>
    </location>
</feature>
<dbReference type="Proteomes" id="UP000059680">
    <property type="component" value="Chromosome 1"/>
</dbReference>
<evidence type="ECO:0000313" key="3">
    <source>
        <dbReference type="Proteomes" id="UP000059680"/>
    </source>
</evidence>
<feature type="transmembrane region" description="Helical" evidence="1">
    <location>
        <begin position="104"/>
        <end position="125"/>
    </location>
</feature>